<feature type="signal peptide" evidence="10">
    <location>
        <begin position="1"/>
        <end position="26"/>
    </location>
</feature>
<evidence type="ECO:0000313" key="12">
    <source>
        <dbReference type="EMBL" id="EPE28246.1"/>
    </source>
</evidence>
<evidence type="ECO:0000256" key="9">
    <source>
        <dbReference type="SAM" id="Phobius"/>
    </source>
</evidence>
<dbReference type="InterPro" id="IPR049328">
    <property type="entry name" value="TM_ErbB1"/>
</dbReference>
<gene>
    <name evidence="12" type="ORF">GLAREA_09366</name>
</gene>
<dbReference type="Gene3D" id="6.10.250.2930">
    <property type="match status" value="1"/>
</dbReference>
<feature type="region of interest" description="Disordered" evidence="8">
    <location>
        <begin position="540"/>
        <end position="560"/>
    </location>
</feature>
<evidence type="ECO:0000259" key="11">
    <source>
        <dbReference type="Pfam" id="PF21314"/>
    </source>
</evidence>
<dbReference type="GO" id="GO:0005524">
    <property type="term" value="F:ATP binding"/>
    <property type="evidence" value="ECO:0007669"/>
    <property type="project" value="UniProtKB-KW"/>
</dbReference>
<dbReference type="HOGENOM" id="CLU_371730_0_0_1"/>
<evidence type="ECO:0000256" key="1">
    <source>
        <dbReference type="ARBA" id="ARBA00011902"/>
    </source>
</evidence>
<feature type="compositionally biased region" description="Low complexity" evidence="8">
    <location>
        <begin position="596"/>
        <end position="615"/>
    </location>
</feature>
<protein>
    <recommendedName>
        <fullName evidence="1">receptor protein-tyrosine kinase</fullName>
        <ecNumber evidence="1">2.7.10.1</ecNumber>
    </recommendedName>
</protein>
<evidence type="ECO:0000256" key="7">
    <source>
        <dbReference type="ARBA" id="ARBA00023137"/>
    </source>
</evidence>
<dbReference type="AlphaFoldDB" id="S3D8C1"/>
<keyword evidence="2" id="KW-0597">Phosphoprotein</keyword>
<feature type="region of interest" description="Disordered" evidence="8">
    <location>
        <begin position="213"/>
        <end position="232"/>
    </location>
</feature>
<keyword evidence="3" id="KW-0808">Transferase</keyword>
<sequence length="748" mass="80056">MAVNVFALPASSVALLFSLILGFTNATPWAEPVETIAYRADEWSPRPTGVPNEPSKLFKRSSLDVAICGWLGGNEAAPAQCSAGSSCVHDTIHGVVGCCTTDGACLQGVYTTCLDNKSAGWASTPVVKNDGVTNCPGTALCYRNTYPGEYYQYSCGDPASATTISTSYAGKPTDARLQVVFTGVTYNPSVTISGVSSPLIAATATVNLGSQAGSDAGAVSPPQAAQVTAPAPTASKTDAGTVAGGTVGGIAGVALVGALAFFLLRRRNDRKNRTRRSAYFERKPPFVQPFEPIGQDYNNRDDFVSPMIGHLDNSGFERGYEDDTAYHGGGGMAEVNEQQRYSANARVNPFTDEADIGESSPPMLVGPNGYTDVSRQNPFSDRHGYRRTPPKPLAERAYSNLPPRFTPSPNNSDPMRARPMPQVNEMDTENEDFSHTWAKASREYGFDGDYSDEDTETDDGDDDSEHGHIQIATTVMYVPPPPAKTVDREAQAEAFREPDPPIWEAPHLRTVRSDISSLHHSPEHQNGRNINSAPGAMQYQKHNASNSSISSYRGTPTPAMQAAALTRPTHPLEQEQNLLDDRHISHNRSGSAETFHSANSTNSHNSSSRSSLRSLPIAKTTTREKRVSFGLNNTINEVTNGSDGWRGSGIDGFGASPAWSGIGGGWLEGQSGMAAMPLVDEAIPEEGPHELQGSGPSNLAKRSSLTHSASVIKRRPVSSVPILNSPGQLQREFGNERVRKGSLGPMKE</sequence>
<keyword evidence="13" id="KW-1185">Reference proteome</keyword>
<dbReference type="eggNOG" id="ENOG502STIU">
    <property type="taxonomic scope" value="Eukaryota"/>
</dbReference>
<feature type="compositionally biased region" description="Polar residues" evidence="8">
    <location>
        <begin position="540"/>
        <end position="554"/>
    </location>
</feature>
<evidence type="ECO:0000256" key="8">
    <source>
        <dbReference type="SAM" id="MobiDB-lite"/>
    </source>
</evidence>
<accession>S3D8C1</accession>
<dbReference type="EC" id="2.7.10.1" evidence="1"/>
<dbReference type="GO" id="GO:0004714">
    <property type="term" value="F:transmembrane receptor protein tyrosine kinase activity"/>
    <property type="evidence" value="ECO:0007669"/>
    <property type="project" value="UniProtKB-EC"/>
</dbReference>
<feature type="region of interest" description="Disordered" evidence="8">
    <location>
        <begin position="444"/>
        <end position="466"/>
    </location>
</feature>
<feature type="compositionally biased region" description="Polar residues" evidence="8">
    <location>
        <begin position="694"/>
        <end position="709"/>
    </location>
</feature>
<reference evidence="12 13" key="1">
    <citation type="journal article" date="2013" name="BMC Genomics">
        <title>Genomics-driven discovery of the pneumocandin biosynthetic gene cluster in the fungus Glarea lozoyensis.</title>
        <authorList>
            <person name="Chen L."/>
            <person name="Yue Q."/>
            <person name="Zhang X."/>
            <person name="Xiang M."/>
            <person name="Wang C."/>
            <person name="Li S."/>
            <person name="Che Y."/>
            <person name="Ortiz-Lopez F.J."/>
            <person name="Bills G.F."/>
            <person name="Liu X."/>
            <person name="An Z."/>
        </authorList>
    </citation>
    <scope>NUCLEOTIDE SEQUENCE [LARGE SCALE GENOMIC DNA]</scope>
    <source>
        <strain evidence="13">ATCC 20868 / MF5171</strain>
    </source>
</reference>
<dbReference type="OrthoDB" id="5386093at2759"/>
<dbReference type="GeneID" id="19468414"/>
<dbReference type="EMBL" id="KE145368">
    <property type="protein sequence ID" value="EPE28246.1"/>
    <property type="molecule type" value="Genomic_DNA"/>
</dbReference>
<feature type="region of interest" description="Disordered" evidence="8">
    <location>
        <begin position="588"/>
        <end position="619"/>
    </location>
</feature>
<keyword evidence="9" id="KW-0812">Transmembrane</keyword>
<dbReference type="Pfam" id="PF21314">
    <property type="entry name" value="TM_ErbB1"/>
    <property type="match status" value="1"/>
</dbReference>
<dbReference type="KEGG" id="glz:GLAREA_09366"/>
<keyword evidence="7" id="KW-0829">Tyrosine-protein kinase</keyword>
<proteinExistence type="predicted"/>
<evidence type="ECO:0000313" key="13">
    <source>
        <dbReference type="Proteomes" id="UP000016922"/>
    </source>
</evidence>
<evidence type="ECO:0000256" key="5">
    <source>
        <dbReference type="ARBA" id="ARBA00022777"/>
    </source>
</evidence>
<evidence type="ECO:0000256" key="3">
    <source>
        <dbReference type="ARBA" id="ARBA00022679"/>
    </source>
</evidence>
<dbReference type="Proteomes" id="UP000016922">
    <property type="component" value="Unassembled WGS sequence"/>
</dbReference>
<feature type="compositionally biased region" description="Low complexity" evidence="8">
    <location>
        <begin position="218"/>
        <end position="232"/>
    </location>
</feature>
<organism evidence="12 13">
    <name type="scientific">Glarea lozoyensis (strain ATCC 20868 / MF5171)</name>
    <dbReference type="NCBI Taxonomy" id="1116229"/>
    <lineage>
        <taxon>Eukaryota</taxon>
        <taxon>Fungi</taxon>
        <taxon>Dikarya</taxon>
        <taxon>Ascomycota</taxon>
        <taxon>Pezizomycotina</taxon>
        <taxon>Leotiomycetes</taxon>
        <taxon>Helotiales</taxon>
        <taxon>Helotiaceae</taxon>
        <taxon>Glarea</taxon>
    </lineage>
</organism>
<dbReference type="InterPro" id="IPR044912">
    <property type="entry name" value="Egfr_JX_dom"/>
</dbReference>
<feature type="region of interest" description="Disordered" evidence="8">
    <location>
        <begin position="685"/>
        <end position="748"/>
    </location>
</feature>
<keyword evidence="4" id="KW-0547">Nucleotide-binding</keyword>
<feature type="compositionally biased region" description="Acidic residues" evidence="8">
    <location>
        <begin position="449"/>
        <end position="464"/>
    </location>
</feature>
<keyword evidence="9" id="KW-0472">Membrane</keyword>
<feature type="transmembrane region" description="Helical" evidence="9">
    <location>
        <begin position="242"/>
        <end position="264"/>
    </location>
</feature>
<feature type="region of interest" description="Disordered" evidence="8">
    <location>
        <begin position="376"/>
        <end position="418"/>
    </location>
</feature>
<dbReference type="RefSeq" id="XP_008084154.1">
    <property type="nucleotide sequence ID" value="XM_008085963.1"/>
</dbReference>
<keyword evidence="5" id="KW-0418">Kinase</keyword>
<keyword evidence="9" id="KW-1133">Transmembrane helix</keyword>
<evidence type="ECO:0000256" key="10">
    <source>
        <dbReference type="SAM" id="SignalP"/>
    </source>
</evidence>
<feature type="chain" id="PRO_5004519357" description="receptor protein-tyrosine kinase" evidence="10">
    <location>
        <begin position="27"/>
        <end position="748"/>
    </location>
</feature>
<keyword evidence="6" id="KW-0067">ATP-binding</keyword>
<evidence type="ECO:0000256" key="4">
    <source>
        <dbReference type="ARBA" id="ARBA00022741"/>
    </source>
</evidence>
<evidence type="ECO:0000256" key="2">
    <source>
        <dbReference type="ARBA" id="ARBA00022553"/>
    </source>
</evidence>
<feature type="domain" description="Epidermal growth factor receptor-like transmembrane-juxtamembrane segment" evidence="11">
    <location>
        <begin position="243"/>
        <end position="276"/>
    </location>
</feature>
<keyword evidence="10" id="KW-0732">Signal</keyword>
<evidence type="ECO:0000256" key="6">
    <source>
        <dbReference type="ARBA" id="ARBA00022840"/>
    </source>
</evidence>
<name>S3D8C1_GLAL2</name>